<evidence type="ECO:0000256" key="2">
    <source>
        <dbReference type="ARBA" id="ARBA00022692"/>
    </source>
</evidence>
<feature type="transmembrane region" description="Helical" evidence="6">
    <location>
        <begin position="125"/>
        <end position="142"/>
    </location>
</feature>
<accession>A0A7R8UFH5</accession>
<evidence type="ECO:0000256" key="6">
    <source>
        <dbReference type="SAM" id="Phobius"/>
    </source>
</evidence>
<dbReference type="PANTHER" id="PTHR22776:SF49">
    <property type="entry name" value="MARVEL DOMAIN-CONTAINING PROTEIN"/>
    <property type="match status" value="1"/>
</dbReference>
<comment type="subcellular location">
    <subcellularLocation>
        <location evidence="1">Membrane</location>
        <topology evidence="1">Multi-pass membrane protein</topology>
    </subcellularLocation>
</comment>
<evidence type="ECO:0000259" key="7">
    <source>
        <dbReference type="PROSITE" id="PS51225"/>
    </source>
</evidence>
<evidence type="ECO:0000313" key="9">
    <source>
        <dbReference type="Proteomes" id="UP000594454"/>
    </source>
</evidence>
<dbReference type="Proteomes" id="UP000594454">
    <property type="component" value="Chromosome 1"/>
</dbReference>
<dbReference type="PROSITE" id="PS51225">
    <property type="entry name" value="MARVEL"/>
    <property type="match status" value="1"/>
</dbReference>
<evidence type="ECO:0000256" key="5">
    <source>
        <dbReference type="PROSITE-ProRule" id="PRU00581"/>
    </source>
</evidence>
<keyword evidence="2 5" id="KW-0812">Transmembrane</keyword>
<dbReference type="PANTHER" id="PTHR22776">
    <property type="entry name" value="MARVEL-CONTAINING POTENTIAL LIPID RAFT-ASSOCIATED PROTEIN"/>
    <property type="match status" value="1"/>
</dbReference>
<dbReference type="InterPro" id="IPR050578">
    <property type="entry name" value="MARVEL-CKLF_proteins"/>
</dbReference>
<evidence type="ECO:0000256" key="4">
    <source>
        <dbReference type="ARBA" id="ARBA00023136"/>
    </source>
</evidence>
<keyword evidence="4 5" id="KW-0472">Membrane</keyword>
<evidence type="ECO:0000256" key="3">
    <source>
        <dbReference type="ARBA" id="ARBA00022989"/>
    </source>
</evidence>
<dbReference type="GO" id="GO:0016020">
    <property type="term" value="C:membrane"/>
    <property type="evidence" value="ECO:0007669"/>
    <property type="project" value="UniProtKB-SubCell"/>
</dbReference>
<dbReference type="InParanoid" id="A0A7R8UFH5"/>
<sequence>MADAGFPTQHTTTTTATTTAEIRYDVSYIRTLPGLTKCICIVLNLLGFICIQVSSFSYHSRGSYFSSIAMTGFWLTGILLFFYIFHVCQRFYKIPWLKIEMIYCALWTILYLIAASLAAAFGTEAYSAAAFFGYCAMVAYGYDAFQKFKAVREGIVVQETRTTQQTTVTIA</sequence>
<dbReference type="OrthoDB" id="10028364at2759"/>
<evidence type="ECO:0000313" key="8">
    <source>
        <dbReference type="EMBL" id="CAD7079880.1"/>
    </source>
</evidence>
<keyword evidence="9" id="KW-1185">Reference proteome</keyword>
<gene>
    <name evidence="8" type="ORF">HERILL_LOCUS3067</name>
</gene>
<reference evidence="8 9" key="1">
    <citation type="submission" date="2020-11" db="EMBL/GenBank/DDBJ databases">
        <authorList>
            <person name="Wallbank WR R."/>
            <person name="Pardo Diaz C."/>
            <person name="Kozak K."/>
            <person name="Martin S."/>
            <person name="Jiggins C."/>
            <person name="Moest M."/>
            <person name="Warren A I."/>
            <person name="Generalovic N T."/>
            <person name="Byers J.R.P. K."/>
            <person name="Montejo-Kovacevich G."/>
            <person name="Yen C E."/>
        </authorList>
    </citation>
    <scope>NUCLEOTIDE SEQUENCE [LARGE SCALE GENOMIC DNA]</scope>
</reference>
<dbReference type="Pfam" id="PF01284">
    <property type="entry name" value="MARVEL"/>
    <property type="match status" value="1"/>
</dbReference>
<keyword evidence="3 6" id="KW-1133">Transmembrane helix</keyword>
<name>A0A7R8UFH5_HERIL</name>
<feature type="transmembrane region" description="Helical" evidence="6">
    <location>
        <begin position="38"/>
        <end position="58"/>
    </location>
</feature>
<dbReference type="OMA" id="NHKKGAE"/>
<organism evidence="8 9">
    <name type="scientific">Hermetia illucens</name>
    <name type="common">Black soldier fly</name>
    <dbReference type="NCBI Taxonomy" id="343691"/>
    <lineage>
        <taxon>Eukaryota</taxon>
        <taxon>Metazoa</taxon>
        <taxon>Ecdysozoa</taxon>
        <taxon>Arthropoda</taxon>
        <taxon>Hexapoda</taxon>
        <taxon>Insecta</taxon>
        <taxon>Pterygota</taxon>
        <taxon>Neoptera</taxon>
        <taxon>Endopterygota</taxon>
        <taxon>Diptera</taxon>
        <taxon>Brachycera</taxon>
        <taxon>Stratiomyomorpha</taxon>
        <taxon>Stratiomyidae</taxon>
        <taxon>Hermetiinae</taxon>
        <taxon>Hermetia</taxon>
    </lineage>
</organism>
<protein>
    <recommendedName>
        <fullName evidence="7">MARVEL domain-containing protein</fullName>
    </recommendedName>
</protein>
<dbReference type="EMBL" id="LR899009">
    <property type="protein sequence ID" value="CAD7079880.1"/>
    <property type="molecule type" value="Genomic_DNA"/>
</dbReference>
<dbReference type="InterPro" id="IPR008253">
    <property type="entry name" value="Marvel"/>
</dbReference>
<dbReference type="AlphaFoldDB" id="A0A7R8UFH5"/>
<feature type="domain" description="MARVEL" evidence="7">
    <location>
        <begin position="28"/>
        <end position="152"/>
    </location>
</feature>
<proteinExistence type="predicted"/>
<feature type="transmembrane region" description="Helical" evidence="6">
    <location>
        <begin position="97"/>
        <end position="119"/>
    </location>
</feature>
<feature type="transmembrane region" description="Helical" evidence="6">
    <location>
        <begin position="64"/>
        <end position="85"/>
    </location>
</feature>
<evidence type="ECO:0000256" key="1">
    <source>
        <dbReference type="ARBA" id="ARBA00004141"/>
    </source>
</evidence>